<keyword evidence="1" id="KW-0812">Transmembrane</keyword>
<accession>A0A1B8QBQ4</accession>
<proteinExistence type="predicted"/>
<protein>
    <submittedName>
        <fullName evidence="2">Uncharacterized protein</fullName>
    </submittedName>
</protein>
<gene>
    <name evidence="2" type="ORF">A9308_06985</name>
</gene>
<organism evidence="2 3">
    <name type="scientific">Faucicola atlantae</name>
    <dbReference type="NCBI Taxonomy" id="34059"/>
    <lineage>
        <taxon>Bacteria</taxon>
        <taxon>Pseudomonadati</taxon>
        <taxon>Pseudomonadota</taxon>
        <taxon>Gammaproteobacteria</taxon>
        <taxon>Moraxellales</taxon>
        <taxon>Moraxellaceae</taxon>
        <taxon>Faucicola</taxon>
    </lineage>
</organism>
<comment type="caution">
    <text evidence="2">The sequence shown here is derived from an EMBL/GenBank/DDBJ whole genome shotgun (WGS) entry which is preliminary data.</text>
</comment>
<dbReference type="EMBL" id="LZMZ01000020">
    <property type="protein sequence ID" value="OBX78160.1"/>
    <property type="molecule type" value="Genomic_DNA"/>
</dbReference>
<dbReference type="STRING" id="34059.A9308_06985"/>
<feature type="transmembrane region" description="Helical" evidence="1">
    <location>
        <begin position="33"/>
        <end position="53"/>
    </location>
</feature>
<reference evidence="2 3" key="1">
    <citation type="submission" date="2016-06" db="EMBL/GenBank/DDBJ databases">
        <title>Draft genome of Moraxella atlantae CCUG 66109.</title>
        <authorList>
            <person name="Salva-Serra F."/>
            <person name="Engstrom-Jakobsson H."/>
            <person name="Thorell K."/>
            <person name="Gonzales-Siles L."/>
            <person name="Karlsson R."/>
            <person name="Boulund F."/>
            <person name="Engstrand L."/>
            <person name="Kristiansson E."/>
            <person name="Moore E."/>
        </authorList>
    </citation>
    <scope>NUCLEOTIDE SEQUENCE [LARGE SCALE GENOMIC DNA]</scope>
    <source>
        <strain evidence="2 3">CCUG 66109</strain>
    </source>
</reference>
<evidence type="ECO:0000313" key="2">
    <source>
        <dbReference type="EMBL" id="OBX78160.1"/>
    </source>
</evidence>
<keyword evidence="1" id="KW-1133">Transmembrane helix</keyword>
<dbReference type="OrthoDB" id="6658057at2"/>
<evidence type="ECO:0000256" key="1">
    <source>
        <dbReference type="SAM" id="Phobius"/>
    </source>
</evidence>
<name>A0A1B8QBQ4_9GAMM</name>
<keyword evidence="1" id="KW-0472">Membrane</keyword>
<sequence length="173" mass="19646">MKQYKDTTHTPNTLETLKTAQNDNRTKVTLLDMVKSILLVVLIIALLLFITTLQQAHPKNSLLLVADMMDNKDLSKLESGQPSRYSLAFFMPNYRLTSQVNDMDSIAPLTHFTGLKRHIYAHSVTNYGEVTSQNKIAFTVNMRGGFFRAKSEPCLTPFWDWQSFLTQQSKGVA</sequence>
<dbReference type="AlphaFoldDB" id="A0A1B8QBQ4"/>
<evidence type="ECO:0000313" key="3">
    <source>
        <dbReference type="Proteomes" id="UP000092508"/>
    </source>
</evidence>
<dbReference type="Proteomes" id="UP000092508">
    <property type="component" value="Unassembled WGS sequence"/>
</dbReference>
<dbReference type="RefSeq" id="WP_067236851.1">
    <property type="nucleotide sequence ID" value="NZ_LZMZ01000020.1"/>
</dbReference>